<dbReference type="OMA" id="IARWIDY"/>
<dbReference type="InterPro" id="IPR014371">
    <property type="entry name" value="Oat_ACAT_DAG_ARE"/>
</dbReference>
<evidence type="ECO:0000256" key="10">
    <source>
        <dbReference type="SAM" id="Phobius"/>
    </source>
</evidence>
<comment type="function">
    <text evidence="9">Sterol O-acyltransferase that catalyzes the formation of stery esters.</text>
</comment>
<evidence type="ECO:0000256" key="2">
    <source>
        <dbReference type="ARBA" id="ARBA00009010"/>
    </source>
</evidence>
<dbReference type="STRING" id="1198029.A0A1U7LQX7"/>
<evidence type="ECO:0000256" key="5">
    <source>
        <dbReference type="ARBA" id="ARBA00022824"/>
    </source>
</evidence>
<dbReference type="GO" id="GO:0032541">
    <property type="term" value="C:cortical endoplasmic reticulum"/>
    <property type="evidence" value="ECO:0007669"/>
    <property type="project" value="EnsemblFungi"/>
</dbReference>
<keyword evidence="6 10" id="KW-1133">Transmembrane helix</keyword>
<keyword evidence="3 11" id="KW-0808">Transferase</keyword>
<comment type="similarity">
    <text evidence="2">Belongs to the membrane-bound acyltransferase family. Sterol o-acyltransferase subfamily.</text>
</comment>
<comment type="caution">
    <text evidence="11">The sequence shown here is derived from an EMBL/GenBank/DDBJ whole genome shotgun (WGS) entry which is preliminary data.</text>
</comment>
<dbReference type="PIRSF" id="PIRSF000439">
    <property type="entry name" value="Oat_ACAT_DAG_ARE"/>
    <property type="match status" value="1"/>
</dbReference>
<feature type="transmembrane region" description="Helical" evidence="10">
    <location>
        <begin position="191"/>
        <end position="212"/>
    </location>
</feature>
<reference evidence="11 12" key="1">
    <citation type="submission" date="2016-04" db="EMBL/GenBank/DDBJ databases">
        <title>Evolutionary innovation and constraint leading to complex multicellularity in the Ascomycota.</title>
        <authorList>
            <person name="Cisse O."/>
            <person name="Nguyen A."/>
            <person name="Hewitt D.A."/>
            <person name="Jedd G."/>
            <person name="Stajich J.E."/>
        </authorList>
    </citation>
    <scope>NUCLEOTIDE SEQUENCE [LARGE SCALE GENOMIC DNA]</scope>
    <source>
        <strain evidence="11 12">DAH-3</strain>
    </source>
</reference>
<evidence type="ECO:0000256" key="8">
    <source>
        <dbReference type="ARBA" id="ARBA00023315"/>
    </source>
</evidence>
<keyword evidence="7 10" id="KW-0472">Membrane</keyword>
<proteinExistence type="inferred from homology"/>
<name>A0A1U7LQX7_NEOID</name>
<keyword evidence="12" id="KW-1185">Reference proteome</keyword>
<evidence type="ECO:0000313" key="11">
    <source>
        <dbReference type="EMBL" id="OLL25065.1"/>
    </source>
</evidence>
<evidence type="ECO:0000256" key="9">
    <source>
        <dbReference type="ARBA" id="ARBA00023568"/>
    </source>
</evidence>
<evidence type="ECO:0000256" key="4">
    <source>
        <dbReference type="ARBA" id="ARBA00022692"/>
    </source>
</evidence>
<gene>
    <name evidence="11" type="ORF">NEOLI_002578</name>
</gene>
<dbReference type="PANTHER" id="PTHR10408">
    <property type="entry name" value="STEROL O-ACYLTRANSFERASE"/>
    <property type="match status" value="1"/>
</dbReference>
<comment type="subcellular location">
    <subcellularLocation>
        <location evidence="1">Endoplasmic reticulum membrane</location>
        <topology evidence="1">Multi-pass membrane protein</topology>
    </subcellularLocation>
</comment>
<feature type="transmembrane region" description="Helical" evidence="10">
    <location>
        <begin position="88"/>
        <end position="105"/>
    </location>
</feature>
<dbReference type="GO" id="GO:0034737">
    <property type="term" value="F:ergosterol O-acyltransferase activity"/>
    <property type="evidence" value="ECO:0007669"/>
    <property type="project" value="TreeGrafter"/>
</dbReference>
<feature type="transmembrane region" description="Helical" evidence="10">
    <location>
        <begin position="30"/>
        <end position="51"/>
    </location>
</feature>
<keyword evidence="8 11" id="KW-0012">Acyltransferase</keyword>
<feature type="transmembrane region" description="Helical" evidence="10">
    <location>
        <begin position="244"/>
        <end position="268"/>
    </location>
</feature>
<dbReference type="Pfam" id="PF03062">
    <property type="entry name" value="MBOAT"/>
    <property type="match status" value="1"/>
</dbReference>
<sequence>MTTAMHNLKETGKIFGGSLFSLLSDKLLELAVGDGIMVISAGFVVLVQNIVQKGYISWDKTGYILQHFLQLVWLGWWLSWIFMHSWGWTHNVTFVLHTIVLLMKLHSYSFYNGHLSAAESRLRMLYAKVSDAKDASKEDLEEIEILDRELSSPIGELRYPENLSIARWIDYLIVPSLVYALDWPRTERIRWFYVLEKSLATLGSIFLLYIVAEHYMVPVMHTAAQSLVRQENISGILMTVAEGITWLLFPFTLAILLVFYISILNVFAEISRFADRRFYDDWWNSHTWAAFAVKWNRPVHSFLRVHVDLSDLSHIVNFSRACTGCYFQEAEILRFHRPDVSDTINTVTAHQVAA</sequence>
<evidence type="ECO:0000256" key="6">
    <source>
        <dbReference type="ARBA" id="ARBA00022989"/>
    </source>
</evidence>
<dbReference type="GO" id="GO:0097038">
    <property type="term" value="C:perinuclear endoplasmic reticulum"/>
    <property type="evidence" value="ECO:0007669"/>
    <property type="project" value="EnsemblFungi"/>
</dbReference>
<dbReference type="GO" id="GO:0008204">
    <property type="term" value="P:ergosterol metabolic process"/>
    <property type="evidence" value="ECO:0007669"/>
    <property type="project" value="TreeGrafter"/>
</dbReference>
<dbReference type="AlphaFoldDB" id="A0A1U7LQX7"/>
<dbReference type="PANTHER" id="PTHR10408:SF9">
    <property type="entry name" value="STEROL O-ACYLTRANSFERASE 2-RELATED"/>
    <property type="match status" value="1"/>
</dbReference>
<feature type="transmembrane region" description="Helical" evidence="10">
    <location>
        <begin position="63"/>
        <end position="82"/>
    </location>
</feature>
<dbReference type="GO" id="GO:0005789">
    <property type="term" value="C:endoplasmic reticulum membrane"/>
    <property type="evidence" value="ECO:0007669"/>
    <property type="project" value="UniProtKB-SubCell"/>
</dbReference>
<dbReference type="OrthoDB" id="10039049at2759"/>
<dbReference type="Proteomes" id="UP000186594">
    <property type="component" value="Unassembled WGS sequence"/>
</dbReference>
<dbReference type="InterPro" id="IPR004299">
    <property type="entry name" value="MBOAT_fam"/>
</dbReference>
<keyword evidence="4 10" id="KW-0812">Transmembrane</keyword>
<evidence type="ECO:0000256" key="3">
    <source>
        <dbReference type="ARBA" id="ARBA00022679"/>
    </source>
</evidence>
<evidence type="ECO:0000256" key="7">
    <source>
        <dbReference type="ARBA" id="ARBA00023136"/>
    </source>
</evidence>
<evidence type="ECO:0000313" key="12">
    <source>
        <dbReference type="Proteomes" id="UP000186594"/>
    </source>
</evidence>
<organism evidence="11 12">
    <name type="scientific">Neolecta irregularis (strain DAH-3)</name>
    <dbReference type="NCBI Taxonomy" id="1198029"/>
    <lineage>
        <taxon>Eukaryota</taxon>
        <taxon>Fungi</taxon>
        <taxon>Dikarya</taxon>
        <taxon>Ascomycota</taxon>
        <taxon>Taphrinomycotina</taxon>
        <taxon>Neolectales</taxon>
        <taxon>Neolectaceae</taxon>
        <taxon>Neolecta</taxon>
    </lineage>
</organism>
<dbReference type="GO" id="GO:0140042">
    <property type="term" value="P:lipid droplet formation"/>
    <property type="evidence" value="ECO:0007669"/>
    <property type="project" value="EnsemblFungi"/>
</dbReference>
<accession>A0A1U7LQX7</accession>
<dbReference type="EMBL" id="LXFE01000511">
    <property type="protein sequence ID" value="OLL25065.1"/>
    <property type="molecule type" value="Genomic_DNA"/>
</dbReference>
<keyword evidence="5" id="KW-0256">Endoplasmic reticulum</keyword>
<evidence type="ECO:0000256" key="1">
    <source>
        <dbReference type="ARBA" id="ARBA00004477"/>
    </source>
</evidence>
<protein>
    <submittedName>
        <fullName evidence="11">Putative sterol O-acyltransferase 2</fullName>
    </submittedName>
</protein>